<name>A0A812TJQ7_SYMPI</name>
<gene>
    <name evidence="1" type="ORF">SPIL2461_LOCUS14179</name>
</gene>
<dbReference type="OrthoDB" id="10385752at2759"/>
<dbReference type="Proteomes" id="UP000649617">
    <property type="component" value="Unassembled WGS sequence"/>
</dbReference>
<dbReference type="InterPro" id="IPR036457">
    <property type="entry name" value="PPM-type-like_dom_sf"/>
</dbReference>
<accession>A0A812TJQ7</accession>
<organism evidence="1 2">
    <name type="scientific">Symbiodinium pilosum</name>
    <name type="common">Dinoflagellate</name>
    <dbReference type="NCBI Taxonomy" id="2952"/>
    <lineage>
        <taxon>Eukaryota</taxon>
        <taxon>Sar</taxon>
        <taxon>Alveolata</taxon>
        <taxon>Dinophyceae</taxon>
        <taxon>Suessiales</taxon>
        <taxon>Symbiodiniaceae</taxon>
        <taxon>Symbiodinium</taxon>
    </lineage>
</organism>
<dbReference type="SUPFAM" id="SSF81606">
    <property type="entry name" value="PP2C-like"/>
    <property type="match status" value="1"/>
</dbReference>
<protein>
    <submittedName>
        <fullName evidence="1">Uncharacterized protein</fullName>
    </submittedName>
</protein>
<reference evidence="1" key="1">
    <citation type="submission" date="2021-02" db="EMBL/GenBank/DDBJ databases">
        <authorList>
            <person name="Dougan E. K."/>
            <person name="Rhodes N."/>
            <person name="Thang M."/>
            <person name="Chan C."/>
        </authorList>
    </citation>
    <scope>NUCLEOTIDE SEQUENCE</scope>
</reference>
<proteinExistence type="predicted"/>
<evidence type="ECO:0000313" key="2">
    <source>
        <dbReference type="Proteomes" id="UP000649617"/>
    </source>
</evidence>
<dbReference type="AlphaFoldDB" id="A0A812TJQ7"/>
<sequence>SGVYVGSVGVARCVVGTEADDGDTVWCDEVSVPHSARNTAELARLKDTGVGPLPPVLRFLGGQTQKASQPGLIAIPDVVRAPHPAEGRGFVLLGTSNLWSQGPRLPVQWAVQAFREGRCPASAWIRGCGIGDDVDAAAMVLVLPPGLSEEDSPLPKHGDVK</sequence>
<dbReference type="Gene3D" id="3.60.40.10">
    <property type="entry name" value="PPM-type phosphatase domain"/>
    <property type="match status" value="1"/>
</dbReference>
<feature type="non-terminal residue" evidence="1">
    <location>
        <position position="161"/>
    </location>
</feature>
<keyword evidence="2" id="KW-1185">Reference proteome</keyword>
<dbReference type="EMBL" id="CAJNIZ010032269">
    <property type="protein sequence ID" value="CAE7536353.1"/>
    <property type="molecule type" value="Genomic_DNA"/>
</dbReference>
<comment type="caution">
    <text evidence="1">The sequence shown here is derived from an EMBL/GenBank/DDBJ whole genome shotgun (WGS) entry which is preliminary data.</text>
</comment>
<evidence type="ECO:0000313" key="1">
    <source>
        <dbReference type="EMBL" id="CAE7536353.1"/>
    </source>
</evidence>